<sequence length="242" mass="26715">MGETGHKHSSGRLGTRLRHKLAEAYSIANDNQSKLWYVFSPRSDRDWVLKGNLQWGHFLWVESDATVKTVEYGGVEHSVSVGEQMLLTRFDAVLTFKDGRIEYREILESTSLDGLSSASQLKWEEKVAAAVKVGVLYRRCTDRDIFACPQKIMNWQRVIAWLSALRGNTLVSENIAVSALIHANGGATLGDIRALGSAAEQPALVAAAFRGVLSGVFRADLERAPVTDDTFIESGDEHEGPR</sequence>
<keyword evidence="2" id="KW-1185">Reference proteome</keyword>
<protein>
    <submittedName>
        <fullName evidence="1">Uncharacterized protein</fullName>
    </submittedName>
</protein>
<gene>
    <name evidence="1" type="ORF">GPA26_06400</name>
</gene>
<dbReference type="Proteomes" id="UP000652074">
    <property type="component" value="Unassembled WGS sequence"/>
</dbReference>
<organism evidence="1 2">
    <name type="scientific">Aromatoleum petrolei</name>
    <dbReference type="NCBI Taxonomy" id="76116"/>
    <lineage>
        <taxon>Bacteria</taxon>
        <taxon>Pseudomonadati</taxon>
        <taxon>Pseudomonadota</taxon>
        <taxon>Betaproteobacteria</taxon>
        <taxon>Rhodocyclales</taxon>
        <taxon>Rhodocyclaceae</taxon>
        <taxon>Aromatoleum</taxon>
    </lineage>
</organism>
<accession>A0ABX1MP46</accession>
<reference evidence="1 2" key="1">
    <citation type="submission" date="2019-12" db="EMBL/GenBank/DDBJ databases">
        <title>Comparative genomics gives insights into the taxonomy of the Azoarcus-Aromatoleum group and reveals separate origins of nif in the plant-associated Azoarcus and non-plant-associated Aromatoleum sub-groups.</title>
        <authorList>
            <person name="Lafos M."/>
            <person name="Maluk M."/>
            <person name="Batista M."/>
            <person name="Junghare M."/>
            <person name="Carmona M."/>
            <person name="Faoro H."/>
            <person name="Cruz L.M."/>
            <person name="Battistoni F."/>
            <person name="De Souza E."/>
            <person name="Pedrosa F."/>
            <person name="Chen W.-M."/>
            <person name="Poole P.S."/>
            <person name="Dixon R.A."/>
            <person name="James E.K."/>
        </authorList>
    </citation>
    <scope>NUCLEOTIDE SEQUENCE [LARGE SCALE GENOMIC DNA]</scope>
    <source>
        <strain evidence="1 2">ToN1</strain>
    </source>
</reference>
<evidence type="ECO:0000313" key="1">
    <source>
        <dbReference type="EMBL" id="NMF88110.1"/>
    </source>
</evidence>
<comment type="caution">
    <text evidence="1">The sequence shown here is derived from an EMBL/GenBank/DDBJ whole genome shotgun (WGS) entry which is preliminary data.</text>
</comment>
<proteinExistence type="predicted"/>
<name>A0ABX1MP46_9RHOO</name>
<dbReference type="RefSeq" id="WP_169205541.1">
    <property type="nucleotide sequence ID" value="NZ_CP059560.1"/>
</dbReference>
<dbReference type="EMBL" id="WTVR01000009">
    <property type="protein sequence ID" value="NMF88110.1"/>
    <property type="molecule type" value="Genomic_DNA"/>
</dbReference>
<evidence type="ECO:0000313" key="2">
    <source>
        <dbReference type="Proteomes" id="UP000652074"/>
    </source>
</evidence>